<dbReference type="VEuPathDB" id="FungiDB:PITG_20413"/>
<feature type="compositionally biased region" description="Polar residues" evidence="1">
    <location>
        <begin position="283"/>
        <end position="312"/>
    </location>
</feature>
<gene>
    <name evidence="2" type="ORF">PITG_20413</name>
</gene>
<dbReference type="OMA" id="QNALTIC"/>
<dbReference type="InParanoid" id="D0P227"/>
<evidence type="ECO:0000313" key="2">
    <source>
        <dbReference type="EMBL" id="EEY55450.1"/>
    </source>
</evidence>
<dbReference type="EMBL" id="DS028267">
    <property type="protein sequence ID" value="EEY55450.1"/>
    <property type="molecule type" value="Genomic_DNA"/>
</dbReference>
<dbReference type="RefSeq" id="XP_002895644.1">
    <property type="nucleotide sequence ID" value="XM_002895598.1"/>
</dbReference>
<name>D0P227_PHYIT</name>
<organism evidence="2 3">
    <name type="scientific">Phytophthora infestans (strain T30-4)</name>
    <name type="common">Potato late blight agent</name>
    <dbReference type="NCBI Taxonomy" id="403677"/>
    <lineage>
        <taxon>Eukaryota</taxon>
        <taxon>Sar</taxon>
        <taxon>Stramenopiles</taxon>
        <taxon>Oomycota</taxon>
        <taxon>Peronosporomycetes</taxon>
        <taxon>Peronosporales</taxon>
        <taxon>Peronosporaceae</taxon>
        <taxon>Phytophthora</taxon>
    </lineage>
</organism>
<dbReference type="HOGENOM" id="CLU_055929_0_0_1"/>
<accession>D0P227</accession>
<dbReference type="GeneID" id="9480304"/>
<dbReference type="eggNOG" id="ENOG502SGH3">
    <property type="taxonomic scope" value="Eukaryota"/>
</dbReference>
<evidence type="ECO:0000256" key="1">
    <source>
        <dbReference type="SAM" id="MobiDB-lite"/>
    </source>
</evidence>
<evidence type="ECO:0000313" key="3">
    <source>
        <dbReference type="Proteomes" id="UP000006643"/>
    </source>
</evidence>
<dbReference type="SMART" id="SM01187">
    <property type="entry name" value="Elicitin"/>
    <property type="match status" value="2"/>
</dbReference>
<dbReference type="AlphaFoldDB" id="D0P227"/>
<proteinExistence type="predicted"/>
<dbReference type="KEGG" id="pif:PITG_20413"/>
<dbReference type="InterPro" id="IPR002200">
    <property type="entry name" value="Elicitin"/>
</dbReference>
<keyword evidence="3" id="KW-1185">Reference proteome</keyword>
<reference evidence="3" key="1">
    <citation type="journal article" date="2009" name="Nature">
        <title>Genome sequence and analysis of the Irish potato famine pathogen Phytophthora infestans.</title>
        <authorList>
            <consortium name="The Broad Institute Genome Sequencing Platform"/>
            <person name="Haas B.J."/>
            <person name="Kamoun S."/>
            <person name="Zody M.C."/>
            <person name="Jiang R.H."/>
            <person name="Handsaker R.E."/>
            <person name="Cano L.M."/>
            <person name="Grabherr M."/>
            <person name="Kodira C.D."/>
            <person name="Raffaele S."/>
            <person name="Torto-Alalibo T."/>
            <person name="Bozkurt T.O."/>
            <person name="Ah-Fong A.M."/>
            <person name="Alvarado L."/>
            <person name="Anderson V.L."/>
            <person name="Armstrong M.R."/>
            <person name="Avrova A."/>
            <person name="Baxter L."/>
            <person name="Beynon J."/>
            <person name="Boevink P.C."/>
            <person name="Bollmann S.R."/>
            <person name="Bos J.I."/>
            <person name="Bulone V."/>
            <person name="Cai G."/>
            <person name="Cakir C."/>
            <person name="Carrington J.C."/>
            <person name="Chawner M."/>
            <person name="Conti L."/>
            <person name="Costanzo S."/>
            <person name="Ewan R."/>
            <person name="Fahlgren N."/>
            <person name="Fischbach M.A."/>
            <person name="Fugelstad J."/>
            <person name="Gilroy E.M."/>
            <person name="Gnerre S."/>
            <person name="Green P.J."/>
            <person name="Grenville-Briggs L.J."/>
            <person name="Griffith J."/>
            <person name="Grunwald N.J."/>
            <person name="Horn K."/>
            <person name="Horner N.R."/>
            <person name="Hu C.H."/>
            <person name="Huitema E."/>
            <person name="Jeong D.H."/>
            <person name="Jones A.M."/>
            <person name="Jones J.D."/>
            <person name="Jones R.W."/>
            <person name="Karlsson E.K."/>
            <person name="Kunjeti S.G."/>
            <person name="Lamour K."/>
            <person name="Liu Z."/>
            <person name="Ma L."/>
            <person name="Maclean D."/>
            <person name="Chibucos M.C."/>
            <person name="McDonald H."/>
            <person name="McWalters J."/>
            <person name="Meijer H.J."/>
            <person name="Morgan W."/>
            <person name="Morris P.F."/>
            <person name="Munro C.A."/>
            <person name="O'Neill K."/>
            <person name="Ospina-Giraldo M."/>
            <person name="Pinzon A."/>
            <person name="Pritchard L."/>
            <person name="Ramsahoye B."/>
            <person name="Ren Q."/>
            <person name="Restrepo S."/>
            <person name="Roy S."/>
            <person name="Sadanandom A."/>
            <person name="Savidor A."/>
            <person name="Schornack S."/>
            <person name="Schwartz D.C."/>
            <person name="Schumann U.D."/>
            <person name="Schwessinger B."/>
            <person name="Seyer L."/>
            <person name="Sharpe T."/>
            <person name="Silvar C."/>
            <person name="Song J."/>
            <person name="Studholme D.J."/>
            <person name="Sykes S."/>
            <person name="Thines M."/>
            <person name="van de Vondervoort P.J."/>
            <person name="Phuntumart V."/>
            <person name="Wawra S."/>
            <person name="Weide R."/>
            <person name="Win J."/>
            <person name="Young C."/>
            <person name="Zhou S."/>
            <person name="Fry W."/>
            <person name="Meyers B.C."/>
            <person name="van West P."/>
            <person name="Ristaino J."/>
            <person name="Govers F."/>
            <person name="Birch P.R."/>
            <person name="Whisson S.C."/>
            <person name="Judelson H.S."/>
            <person name="Nusbaum C."/>
        </authorList>
    </citation>
    <scope>NUCLEOTIDE SEQUENCE [LARGE SCALE GENOMIC DNA]</scope>
    <source>
        <strain evidence="3">T30-4</strain>
    </source>
</reference>
<dbReference type="OrthoDB" id="129376at2759"/>
<feature type="region of interest" description="Disordered" evidence="1">
    <location>
        <begin position="283"/>
        <end position="314"/>
    </location>
</feature>
<sequence length="335" mass="34502">MSADGGSHSRTKLAELKSSTMFAAVLLSATFLFWTGEAAECTDAQTASASSVWAQAAANPACAPYVTQTDPVFVNAPCAATDCVDVVEDVATDLPDCTFSGINIKIEVQNALTICNGGDIRDSGSLTEANATATTAPPSSLAGSSSALTPEATTIAMDSYCNNGEIISLWNEYVKTATSEECASDSVVNGGNIDIIAQCDSNCTDNIRNLAEELPNCFYDFEYINKKQYVLNQLEGCDGSATMITISLLPDNAVDYSESIGSGRTATLLPSSGSSAIMVGDSASGSKQLNSGNNPSDNTMDASSGESGSSATPPHGGKILPWASLAVGIVVAFLN</sequence>
<protein>
    <submittedName>
        <fullName evidence="2">Putative GP-anchored serine-rich elicitin INL13-like protein</fullName>
    </submittedName>
</protein>
<dbReference type="GO" id="GO:0005576">
    <property type="term" value="C:extracellular region"/>
    <property type="evidence" value="ECO:0007669"/>
    <property type="project" value="InterPro"/>
</dbReference>
<dbReference type="Proteomes" id="UP000006643">
    <property type="component" value="Unassembled WGS sequence"/>
</dbReference>